<dbReference type="AlphaFoldDB" id="B2UMI6"/>
<keyword evidence="3" id="KW-1185">Reference proteome</keyword>
<reference evidence="2" key="1">
    <citation type="submission" date="2008-05" db="EMBL/GenBank/DDBJ databases">
        <title>Complete sequence of Akkermansia muciniphila ATCC BAA-835.</title>
        <authorList>
            <person name="Lucas S."/>
            <person name="Copeland A."/>
            <person name="Lapidus A."/>
            <person name="Glavina del Rio T."/>
            <person name="Dalin E."/>
            <person name="Tice H."/>
            <person name="Pitluck S."/>
            <person name="Chain P."/>
            <person name="Malfatti S."/>
            <person name="Shin M."/>
            <person name="Vergez L."/>
            <person name="Lang D."/>
            <person name="Schmutz J."/>
            <person name="Larimer F."/>
            <person name="Land M."/>
            <person name="Hauser L."/>
            <person name="Kyrpides N."/>
            <person name="Ivanova N."/>
            <person name="Smidt H."/>
            <person name="Derrien M."/>
            <person name="Plugge C.M."/>
            <person name="Zoetendal E.G."/>
            <person name="de Vos W.M."/>
            <person name="Richardson P."/>
        </authorList>
    </citation>
    <scope>NUCLEOTIDE SEQUENCE [LARGE SCALE GENOMIC DNA]</scope>
    <source>
        <strain evidence="2">ATCC BAA-835</strain>
    </source>
</reference>
<dbReference type="Proteomes" id="UP000001031">
    <property type="component" value="Chromosome"/>
</dbReference>
<sequence>MGQKQNSGKKKECAVPTEAMALFPLVPSRETPHPLLKSVKTRQMFPEALSAVRSRKRTEREQ</sequence>
<dbReference type="BioCyc" id="AMUC349741:G1GBX-1840-MONOMER"/>
<evidence type="ECO:0000313" key="3">
    <source>
        <dbReference type="Proteomes" id="UP000001031"/>
    </source>
</evidence>
<reference evidence="3" key="2">
    <citation type="journal article" date="2011" name="PLoS ONE">
        <title>The genome of Akkermansia muciniphila, a dedicated intestinal mucin degrader, and its use in exploring intestinal metagenomes.</title>
        <authorList>
            <person name="van Passel M.W."/>
            <person name="Kant R."/>
            <person name="Zoetendal E.G."/>
            <person name="Plugge C.M."/>
            <person name="Derrien M."/>
            <person name="Malfatti S.A."/>
            <person name="Chain P.S."/>
            <person name="Woyke T."/>
            <person name="Palva A."/>
            <person name="de Vos W.M."/>
            <person name="Smidt H."/>
        </authorList>
    </citation>
    <scope>NUCLEOTIDE SEQUENCE [LARGE SCALE GENOMIC DNA]</scope>
    <source>
        <strain evidence="3">ATCC BAA-835 / DSM 22959 / JCM 33894 / BCRC 81048 / CCUG 64013 / CIP 107961 / Muc</strain>
    </source>
</reference>
<protein>
    <submittedName>
        <fullName evidence="2">Uncharacterized protein</fullName>
    </submittedName>
</protein>
<dbReference type="BioCyc" id="AMUC349741:G1GBX-1372-MONOMER"/>
<gene>
    <name evidence="1" type="ordered locus">Amuc_1284</name>
    <name evidence="2" type="ordered locus">Amuc_1724</name>
</gene>
<dbReference type="HOGENOM" id="CLU_2893885_0_0_0"/>
<evidence type="ECO:0000313" key="2">
    <source>
        <dbReference type="EMBL" id="ACD05542.1"/>
    </source>
</evidence>
<dbReference type="KEGG" id="amu:Amuc_1284"/>
<dbReference type="KEGG" id="amu:Amuc_1724"/>
<dbReference type="EMBL" id="CP001071">
    <property type="protein sequence ID" value="ACD05542.1"/>
    <property type="molecule type" value="Genomic_DNA"/>
</dbReference>
<evidence type="ECO:0000313" key="1">
    <source>
        <dbReference type="EMBL" id="ACD05109.1"/>
    </source>
</evidence>
<name>B2UMI6_AKKM8</name>
<accession>B2UMI6</accession>
<dbReference type="PaxDb" id="349741-Amuc_1284"/>
<organism evidence="2 3">
    <name type="scientific">Akkermansia muciniphila (strain ATCC BAA-835 / DSM 22959 / JCM 33894 / BCRC 81048 / CCUG 64013 / CIP 107961 / Muc)</name>
    <dbReference type="NCBI Taxonomy" id="349741"/>
    <lineage>
        <taxon>Bacteria</taxon>
        <taxon>Pseudomonadati</taxon>
        <taxon>Verrucomicrobiota</taxon>
        <taxon>Verrucomicrobiia</taxon>
        <taxon>Verrucomicrobiales</taxon>
        <taxon>Akkermansiaceae</taxon>
        <taxon>Akkermansia</taxon>
    </lineage>
</organism>
<proteinExistence type="predicted"/>
<dbReference type="EMBL" id="CP001071">
    <property type="protein sequence ID" value="ACD05109.1"/>
    <property type="molecule type" value="Genomic_DNA"/>
</dbReference>
<dbReference type="STRING" id="349741.Amuc_1284"/>